<dbReference type="STRING" id="109376.A0A0D3B7I4"/>
<reference evidence="5" key="2">
    <citation type="submission" date="2015-03" db="UniProtKB">
        <authorList>
            <consortium name="EnsemblPlants"/>
        </authorList>
    </citation>
    <scope>IDENTIFICATION</scope>
</reference>
<dbReference type="AlphaFoldDB" id="A0A0D3B7I4"/>
<dbReference type="InterPro" id="IPR033121">
    <property type="entry name" value="PEPTIDASE_A1"/>
</dbReference>
<sequence length="574" mass="62812">MARLGMNMIHVLCVIIFAITNTSHSLHEKPQAFLQPIRKDITTNLYYSPLSIGANVHNINLAIDLGGSAPLLLTCAAAAKSRSYHPIKCGSSRCIQAKPDPVSCPTNTSKKATCHKSFSTSFTEQPVKARLLRDTVSLLYTDNGFTYMGGGIDMTMTIACTDVKPFPSIVVGTLGLAKTHMALPSQIVSLYKLPFKVALCLPSPNSGESSGSGSLFIGGGPYFMALYPEDISKIFASTPLLPSDQSRGEYFIDVNYIQISGKIVPFFKKSTKICTLAPYTVLHSSIYKALVLAFAEKAKMTKVPAVKPFASCFSSKRLGRWMMGSRVPVIELLLRGGAKWKIYGSNSLVKVSEDVVCLGFMDGGVNLTMGMIIGVLGGGNEYDSAAVLNGHTQDVKMVQWHPTMDVLFSCSYDNTIKVWWPEDDDGDYRCVQTLDESNNGHSSTVRAILFNAAGDKMVTCSDDLTLKIWEPDISMMHSGLIFVHTLVIMTVPYTQLTGLGMTLLRVEQVMMLYDCLWTATMTAAGPSYNLLLKKEKTHDMDVNSVQWSPCEENRLLASVSDDGMVKIWQLATKP</sequence>
<dbReference type="Gramene" id="Bo3g042070.1">
    <property type="protein sequence ID" value="Bo3g042070.1"/>
    <property type="gene ID" value="Bo3g042070"/>
</dbReference>
<dbReference type="GO" id="GO:0004190">
    <property type="term" value="F:aspartic-type endopeptidase activity"/>
    <property type="evidence" value="ECO:0007669"/>
    <property type="project" value="InterPro"/>
</dbReference>
<dbReference type="InterPro" id="IPR032861">
    <property type="entry name" value="TAXi_N"/>
</dbReference>
<dbReference type="Gene3D" id="2.40.70.10">
    <property type="entry name" value="Acid Proteases"/>
    <property type="match status" value="2"/>
</dbReference>
<dbReference type="HOGENOM" id="CLU_475190_0_0_1"/>
<protein>
    <recommendedName>
        <fullName evidence="4">Peptidase A1 domain-containing protein</fullName>
    </recommendedName>
</protein>
<dbReference type="PROSITE" id="PS50082">
    <property type="entry name" value="WD_REPEATS_2"/>
    <property type="match status" value="3"/>
</dbReference>
<dbReference type="EnsemblPlants" id="Bo3g042070.1">
    <property type="protein sequence ID" value="Bo3g042070.1"/>
    <property type="gene ID" value="Bo3g042070"/>
</dbReference>
<dbReference type="SMART" id="SM00320">
    <property type="entry name" value="WD40"/>
    <property type="match status" value="3"/>
</dbReference>
<dbReference type="SUPFAM" id="SSF50978">
    <property type="entry name" value="WD40 repeat-like"/>
    <property type="match status" value="1"/>
</dbReference>
<dbReference type="PANTHER" id="PTHR47965:SF2">
    <property type="entry name" value="PEPTIDASE A1 DOMAIN-CONTAINING PROTEIN"/>
    <property type="match status" value="1"/>
</dbReference>
<feature type="chain" id="PRO_5002268854" description="Peptidase A1 domain-containing protein" evidence="3">
    <location>
        <begin position="26"/>
        <end position="574"/>
    </location>
</feature>
<dbReference type="InterPro" id="IPR001461">
    <property type="entry name" value="Aspartic_peptidase_A1"/>
</dbReference>
<dbReference type="PANTHER" id="PTHR47965">
    <property type="entry name" value="ASPARTYL PROTEASE-RELATED"/>
    <property type="match status" value="1"/>
</dbReference>
<evidence type="ECO:0000256" key="2">
    <source>
        <dbReference type="PROSITE-ProRule" id="PRU00221"/>
    </source>
</evidence>
<dbReference type="InterPro" id="IPR036322">
    <property type="entry name" value="WD40_repeat_dom_sf"/>
</dbReference>
<accession>A0A0D3B7I4</accession>
<keyword evidence="2" id="KW-0853">WD repeat</keyword>
<comment type="similarity">
    <text evidence="1">Belongs to the peptidase A1 family.</text>
</comment>
<dbReference type="Gene3D" id="2.130.10.10">
    <property type="entry name" value="YVTN repeat-like/Quinoprotein amine dehydrogenase"/>
    <property type="match status" value="1"/>
</dbReference>
<dbReference type="OMA" id="IWEPDIS"/>
<dbReference type="SUPFAM" id="SSF50630">
    <property type="entry name" value="Acid proteases"/>
    <property type="match status" value="1"/>
</dbReference>
<feature type="domain" description="Peptidase A1" evidence="4">
    <location>
        <begin position="46"/>
        <end position="398"/>
    </location>
</feature>
<dbReference type="eggNOG" id="KOG1339">
    <property type="taxonomic scope" value="Eukaryota"/>
</dbReference>
<dbReference type="Pfam" id="PF00400">
    <property type="entry name" value="WD40"/>
    <property type="match status" value="3"/>
</dbReference>
<feature type="repeat" description="WD" evidence="2">
    <location>
        <begin position="388"/>
        <end position="419"/>
    </location>
</feature>
<dbReference type="InterPro" id="IPR021109">
    <property type="entry name" value="Peptidase_aspartic_dom_sf"/>
</dbReference>
<dbReference type="eggNOG" id="KOG0645">
    <property type="taxonomic scope" value="Eukaryota"/>
</dbReference>
<proteinExistence type="inferred from homology"/>
<evidence type="ECO:0000256" key="3">
    <source>
        <dbReference type="SAM" id="SignalP"/>
    </source>
</evidence>
<feature type="repeat" description="WD" evidence="2">
    <location>
        <begin position="535"/>
        <end position="574"/>
    </location>
</feature>
<dbReference type="InterPro" id="IPR032799">
    <property type="entry name" value="TAXi_C"/>
</dbReference>
<dbReference type="Pfam" id="PF14543">
    <property type="entry name" value="TAXi_N"/>
    <property type="match status" value="1"/>
</dbReference>
<dbReference type="PROSITE" id="PS50294">
    <property type="entry name" value="WD_REPEATS_REGION"/>
    <property type="match status" value="3"/>
</dbReference>
<dbReference type="Proteomes" id="UP000032141">
    <property type="component" value="Chromosome C3"/>
</dbReference>
<keyword evidence="6" id="KW-1185">Reference proteome</keyword>
<dbReference type="Pfam" id="PF14541">
    <property type="entry name" value="TAXi_C"/>
    <property type="match status" value="1"/>
</dbReference>
<organism evidence="5 6">
    <name type="scientific">Brassica oleracea var. oleracea</name>
    <dbReference type="NCBI Taxonomy" id="109376"/>
    <lineage>
        <taxon>Eukaryota</taxon>
        <taxon>Viridiplantae</taxon>
        <taxon>Streptophyta</taxon>
        <taxon>Embryophyta</taxon>
        <taxon>Tracheophyta</taxon>
        <taxon>Spermatophyta</taxon>
        <taxon>Magnoliopsida</taxon>
        <taxon>eudicotyledons</taxon>
        <taxon>Gunneridae</taxon>
        <taxon>Pentapetalae</taxon>
        <taxon>rosids</taxon>
        <taxon>malvids</taxon>
        <taxon>Brassicales</taxon>
        <taxon>Brassicaceae</taxon>
        <taxon>Brassiceae</taxon>
        <taxon>Brassica</taxon>
    </lineage>
</organism>
<dbReference type="PROSITE" id="PS51767">
    <property type="entry name" value="PEPTIDASE_A1"/>
    <property type="match status" value="1"/>
</dbReference>
<keyword evidence="3" id="KW-0732">Signal</keyword>
<dbReference type="GO" id="GO:0006508">
    <property type="term" value="P:proteolysis"/>
    <property type="evidence" value="ECO:0007669"/>
    <property type="project" value="InterPro"/>
</dbReference>
<dbReference type="InterPro" id="IPR015943">
    <property type="entry name" value="WD40/YVTN_repeat-like_dom_sf"/>
</dbReference>
<feature type="signal peptide" evidence="3">
    <location>
        <begin position="1"/>
        <end position="25"/>
    </location>
</feature>
<evidence type="ECO:0000313" key="5">
    <source>
        <dbReference type="EnsemblPlants" id="Bo3g042070.1"/>
    </source>
</evidence>
<reference evidence="5 6" key="1">
    <citation type="journal article" date="2014" name="Genome Biol.">
        <title>Transcriptome and methylome profiling reveals relics of genome dominance in the mesopolyploid Brassica oleracea.</title>
        <authorList>
            <person name="Parkin I.A."/>
            <person name="Koh C."/>
            <person name="Tang H."/>
            <person name="Robinson S.J."/>
            <person name="Kagale S."/>
            <person name="Clarke W.E."/>
            <person name="Town C.D."/>
            <person name="Nixon J."/>
            <person name="Krishnakumar V."/>
            <person name="Bidwell S.L."/>
            <person name="Denoeud F."/>
            <person name="Belcram H."/>
            <person name="Links M.G."/>
            <person name="Just J."/>
            <person name="Clarke C."/>
            <person name="Bender T."/>
            <person name="Huebert T."/>
            <person name="Mason A.S."/>
            <person name="Pires J.C."/>
            <person name="Barker G."/>
            <person name="Moore J."/>
            <person name="Walley P.G."/>
            <person name="Manoli S."/>
            <person name="Batley J."/>
            <person name="Edwards D."/>
            <person name="Nelson M.N."/>
            <person name="Wang X."/>
            <person name="Paterson A.H."/>
            <person name="King G."/>
            <person name="Bancroft I."/>
            <person name="Chalhoub B."/>
            <person name="Sharpe A.G."/>
        </authorList>
    </citation>
    <scope>NUCLEOTIDE SEQUENCE</scope>
    <source>
        <strain evidence="5 6">cv. TO1000</strain>
    </source>
</reference>
<evidence type="ECO:0000259" key="4">
    <source>
        <dbReference type="PROSITE" id="PS51767"/>
    </source>
</evidence>
<evidence type="ECO:0000313" key="6">
    <source>
        <dbReference type="Proteomes" id="UP000032141"/>
    </source>
</evidence>
<name>A0A0D3B7I4_BRAOL</name>
<dbReference type="InterPro" id="IPR001680">
    <property type="entry name" value="WD40_rpt"/>
</dbReference>
<evidence type="ECO:0000256" key="1">
    <source>
        <dbReference type="ARBA" id="ARBA00007447"/>
    </source>
</evidence>
<feature type="repeat" description="WD" evidence="2">
    <location>
        <begin position="438"/>
        <end position="470"/>
    </location>
</feature>